<feature type="region of interest" description="Disordered" evidence="2">
    <location>
        <begin position="126"/>
        <end position="150"/>
    </location>
</feature>
<dbReference type="HOGENOM" id="CLU_088618_3_0_1"/>
<dbReference type="Pfam" id="PF10342">
    <property type="entry name" value="Kre9_KNH"/>
    <property type="match status" value="1"/>
</dbReference>
<feature type="domain" description="Yeast cell wall synthesis Kre9/Knh1-like N-terminal" evidence="5">
    <location>
        <begin position="24"/>
        <end position="124"/>
    </location>
</feature>
<reference evidence="6" key="1">
    <citation type="submission" date="2015-01" db="EMBL/GenBank/DDBJ databases">
        <title>The Genome Sequence of Cryptococcus gattii CA1280.</title>
        <authorList>
            <consortium name="The Broad Institute Genomics Platform"/>
            <person name="Cuomo C."/>
            <person name="Litvintseva A."/>
            <person name="Chen Y."/>
            <person name="Heitman J."/>
            <person name="Sun S."/>
            <person name="Springer D."/>
            <person name="Dromer F."/>
            <person name="Young S."/>
            <person name="Zeng Q."/>
            <person name="Gargeya S."/>
            <person name="Abouelleil A."/>
            <person name="Alvarado L."/>
            <person name="Chapman S.B."/>
            <person name="Gainer-Dewar J."/>
            <person name="Goldberg J."/>
            <person name="Griggs A."/>
            <person name="Gujja S."/>
            <person name="Hansen M."/>
            <person name="Howarth C."/>
            <person name="Imamovic A."/>
            <person name="Larimer J."/>
            <person name="Murphy C."/>
            <person name="Naylor J."/>
            <person name="Pearson M."/>
            <person name="Priest M."/>
            <person name="Roberts A."/>
            <person name="Saif S."/>
            <person name="Shea T."/>
            <person name="Sykes S."/>
            <person name="Wortman J."/>
            <person name="Nusbaum C."/>
            <person name="Birren B."/>
        </authorList>
    </citation>
    <scope>NUCLEOTIDE SEQUENCE [LARGE SCALE GENOMIC DNA]</scope>
    <source>
        <strain evidence="6">CA1280</strain>
    </source>
</reference>
<dbReference type="InterPro" id="IPR052479">
    <property type="entry name" value="GPI-anchor_Adhesion_Reg"/>
</dbReference>
<organism evidence="6">
    <name type="scientific">Cryptococcus bacillisporus CA1280</name>
    <dbReference type="NCBI Taxonomy" id="1296109"/>
    <lineage>
        <taxon>Eukaryota</taxon>
        <taxon>Fungi</taxon>
        <taxon>Dikarya</taxon>
        <taxon>Basidiomycota</taxon>
        <taxon>Agaricomycotina</taxon>
        <taxon>Tremellomycetes</taxon>
        <taxon>Tremellales</taxon>
        <taxon>Cryptococcaceae</taxon>
        <taxon>Cryptococcus</taxon>
        <taxon>Cryptococcus gattii species complex</taxon>
    </lineage>
</organism>
<sequence length="221" mass="21208">MHSTALIVSLLASLGLSNAISITSPSKDTVWLSGTSGQTIEWTSVSTDPTTFDIELDNQSGFLDNAPITLASNQSTGDSGTTNTVTVTYPGGGAWPTGVAFQVNFMSTDHKNTGILAQSEQFNITSGGDSSSSASSSTSSSASSSSASSASSSSASAAAVSTTSASSASAATTHASSGSAASASASGSSSSLPNTSSGAALSASAGIASVVLAVAGVLALA</sequence>
<keyword evidence="3" id="KW-0472">Membrane</keyword>
<feature type="transmembrane region" description="Helical" evidence="3">
    <location>
        <begin position="199"/>
        <end position="220"/>
    </location>
</feature>
<evidence type="ECO:0000256" key="2">
    <source>
        <dbReference type="SAM" id="MobiDB-lite"/>
    </source>
</evidence>
<dbReference type="InterPro" id="IPR018466">
    <property type="entry name" value="Kre9/Knh1-like_N"/>
</dbReference>
<keyword evidence="1 4" id="KW-0732">Signal</keyword>
<dbReference type="PANTHER" id="PTHR35185">
    <property type="entry name" value="SERINE/THREONINE-RICH PROTEIN ADG2-RELATED"/>
    <property type="match status" value="1"/>
</dbReference>
<gene>
    <name evidence="6" type="ORF">I312_01299</name>
</gene>
<evidence type="ECO:0000256" key="1">
    <source>
        <dbReference type="ARBA" id="ARBA00022729"/>
    </source>
</evidence>
<dbReference type="EMBL" id="KN847975">
    <property type="protein sequence ID" value="KIR49146.1"/>
    <property type="molecule type" value="Genomic_DNA"/>
</dbReference>
<dbReference type="PANTHER" id="PTHR35185:SF1">
    <property type="entry name" value="UPF0619 GPI-ANCHORED MEMBRANE PROTEIN C1322.10"/>
    <property type="match status" value="1"/>
</dbReference>
<feature type="signal peptide" evidence="4">
    <location>
        <begin position="1"/>
        <end position="19"/>
    </location>
</feature>
<evidence type="ECO:0000313" key="6">
    <source>
        <dbReference type="EMBL" id="KIR49146.1"/>
    </source>
</evidence>
<accession>A0A0D0VPM0</accession>
<keyword evidence="3" id="KW-1133">Transmembrane helix</keyword>
<protein>
    <recommendedName>
        <fullName evidence="5">Yeast cell wall synthesis Kre9/Knh1-like N-terminal domain-containing protein</fullName>
    </recommendedName>
</protein>
<proteinExistence type="predicted"/>
<evidence type="ECO:0000259" key="5">
    <source>
        <dbReference type="Pfam" id="PF10342"/>
    </source>
</evidence>
<feature type="chain" id="PRO_5002239670" description="Yeast cell wall synthesis Kre9/Knh1-like N-terminal domain-containing protein" evidence="4">
    <location>
        <begin position="20"/>
        <end position="221"/>
    </location>
</feature>
<evidence type="ECO:0000256" key="4">
    <source>
        <dbReference type="SAM" id="SignalP"/>
    </source>
</evidence>
<name>A0A0D0VPM0_CRYGA</name>
<keyword evidence="3" id="KW-0812">Transmembrane</keyword>
<dbReference type="AlphaFoldDB" id="A0A0D0VPM0"/>
<dbReference type="OrthoDB" id="5316007at2759"/>
<evidence type="ECO:0000256" key="3">
    <source>
        <dbReference type="SAM" id="Phobius"/>
    </source>
</evidence>